<dbReference type="AlphaFoldDB" id="A0A1G1Y6E3"/>
<dbReference type="Proteomes" id="UP000178747">
    <property type="component" value="Unassembled WGS sequence"/>
</dbReference>
<reference evidence="1 2" key="1">
    <citation type="journal article" date="2016" name="Nat. Commun.">
        <title>Thousands of microbial genomes shed light on interconnected biogeochemical processes in an aquifer system.</title>
        <authorList>
            <person name="Anantharaman K."/>
            <person name="Brown C.T."/>
            <person name="Hug L.A."/>
            <person name="Sharon I."/>
            <person name="Castelle C.J."/>
            <person name="Probst A.J."/>
            <person name="Thomas B.C."/>
            <person name="Singh A."/>
            <person name="Wilkins M.J."/>
            <person name="Karaoz U."/>
            <person name="Brodie E.L."/>
            <person name="Williams K.H."/>
            <person name="Hubbard S.S."/>
            <person name="Banfield J.F."/>
        </authorList>
    </citation>
    <scope>NUCLEOTIDE SEQUENCE [LARGE SCALE GENOMIC DNA]</scope>
</reference>
<dbReference type="CDD" id="cd16377">
    <property type="entry name" value="23S_rRNA_IVP_like"/>
    <property type="match status" value="1"/>
</dbReference>
<dbReference type="NCBIfam" id="TIGR02436">
    <property type="entry name" value="four helix bundle protein"/>
    <property type="match status" value="1"/>
</dbReference>
<evidence type="ECO:0008006" key="3">
    <source>
        <dbReference type="Google" id="ProtNLM"/>
    </source>
</evidence>
<proteinExistence type="predicted"/>
<evidence type="ECO:0000313" key="2">
    <source>
        <dbReference type="Proteomes" id="UP000178747"/>
    </source>
</evidence>
<protein>
    <recommendedName>
        <fullName evidence="3">Four helix bundle protein</fullName>
    </recommendedName>
</protein>
<dbReference type="PANTHER" id="PTHR38471:SF2">
    <property type="entry name" value="FOUR HELIX BUNDLE PROTEIN"/>
    <property type="match status" value="1"/>
</dbReference>
<accession>A0A1G1Y6E3</accession>
<dbReference type="InterPro" id="IPR036583">
    <property type="entry name" value="23S_rRNA_IVS_sf"/>
</dbReference>
<dbReference type="InterPro" id="IPR012657">
    <property type="entry name" value="23S_rRNA-intervening_sequence"/>
</dbReference>
<sequence>MAQINTYKDLIVWQRSMELVVATYNLTENFPRTEQYGLSSQMRRSVISIPSNIAEGRRRGSRKDYHHFLIIAYGSGAELETQMEIAKRLPFSKSLDYSKIDQLLEEVMKMLNKILSNLRNCSLKS</sequence>
<dbReference type="SUPFAM" id="SSF158446">
    <property type="entry name" value="IVS-encoded protein-like"/>
    <property type="match status" value="1"/>
</dbReference>
<dbReference type="EMBL" id="MHIH01000010">
    <property type="protein sequence ID" value="OGY47878.1"/>
    <property type="molecule type" value="Genomic_DNA"/>
</dbReference>
<dbReference type="Pfam" id="PF05635">
    <property type="entry name" value="23S_rRNA_IVP"/>
    <property type="match status" value="1"/>
</dbReference>
<gene>
    <name evidence="1" type="ORF">A3J62_02340</name>
</gene>
<name>A0A1G1Y6E3_9BACT</name>
<dbReference type="Gene3D" id="1.20.1440.60">
    <property type="entry name" value="23S rRNA-intervening sequence"/>
    <property type="match status" value="1"/>
</dbReference>
<evidence type="ECO:0000313" key="1">
    <source>
        <dbReference type="EMBL" id="OGY47878.1"/>
    </source>
</evidence>
<dbReference type="PANTHER" id="PTHR38471">
    <property type="entry name" value="FOUR HELIX BUNDLE PROTEIN"/>
    <property type="match status" value="1"/>
</dbReference>
<organism evidence="1 2">
    <name type="scientific">Candidatus Buchananbacteria bacterium RIFCSPHIGHO2_02_FULL_38_8</name>
    <dbReference type="NCBI Taxonomy" id="1797538"/>
    <lineage>
        <taxon>Bacteria</taxon>
        <taxon>Candidatus Buchananiibacteriota</taxon>
    </lineage>
</organism>
<comment type="caution">
    <text evidence="1">The sequence shown here is derived from an EMBL/GenBank/DDBJ whole genome shotgun (WGS) entry which is preliminary data.</text>
</comment>